<proteinExistence type="predicted"/>
<dbReference type="PANTHER" id="PTHR23100">
    <property type="entry name" value="ARGININE BIOSYNTHESIS BIFUNCTIONAL PROTEIN ARGJ"/>
    <property type="match status" value="1"/>
</dbReference>
<dbReference type="InterPro" id="IPR002813">
    <property type="entry name" value="Arg_biosynth_ArgJ"/>
</dbReference>
<comment type="caution">
    <text evidence="2">The sequence shown here is derived from an EMBL/GenBank/DDBJ whole genome shotgun (WGS) entry which is preliminary data.</text>
</comment>
<dbReference type="GO" id="GO:0004358">
    <property type="term" value="F:L-glutamate N-acetyltransferase activity, acting on acetyl-L-ornithine as donor"/>
    <property type="evidence" value="ECO:0007669"/>
    <property type="project" value="InterPro"/>
</dbReference>
<dbReference type="RefSeq" id="WP_061082719.1">
    <property type="nucleotide sequence ID" value="NZ_JAAXPG010000011.1"/>
</dbReference>
<accession>A0A7X6RR03</accession>
<keyword evidence="2" id="KW-0808">Transferase</keyword>
<gene>
    <name evidence="2" type="ORF">HGB44_13815</name>
</gene>
<reference evidence="2 3" key="1">
    <citation type="submission" date="2020-04" db="EMBL/GenBank/DDBJ databases">
        <title>MicrobeNet Type strains.</title>
        <authorList>
            <person name="Nicholson A.C."/>
        </authorList>
    </citation>
    <scope>NUCLEOTIDE SEQUENCE [LARGE SCALE GENOMIC DNA]</scope>
    <source>
        <strain evidence="2 3">ATCC 23612</strain>
    </source>
</reference>
<dbReference type="InterPro" id="IPR016117">
    <property type="entry name" value="ArgJ-like_dom_sf"/>
</dbReference>
<evidence type="ECO:0000256" key="1">
    <source>
        <dbReference type="ARBA" id="ARBA00011475"/>
    </source>
</evidence>
<keyword evidence="3" id="KW-1185">Reference proteome</keyword>
<protein>
    <submittedName>
        <fullName evidence="2">Amino acid acetyltransferase</fullName>
    </submittedName>
</protein>
<comment type="subunit">
    <text evidence="1">Heterotetramer of two alpha and two beta chains.</text>
</comment>
<dbReference type="GO" id="GO:0006526">
    <property type="term" value="P:L-arginine biosynthetic process"/>
    <property type="evidence" value="ECO:0007669"/>
    <property type="project" value="InterPro"/>
</dbReference>
<sequence length="256" mass="25475">MSVTAPRGFRAAGVAAGLKGGGARDVAVVVNDGPSRAAGAVFTAAEDRAAPVLWSQQVLFGERVRAAVIDSGGADTGFQDVHTAAEHTADLLDDSAAEVVLCSAGPAGGRTDPGALLRGVTAALAQASRGGGLDAADAIRTTDTVAKIAFRRGGGYTVGAMAKGPDASLSTALCVLTTDADVTADQCQRLLAGAVAASLDPLTATNDTVLLMASGASGTSPHEDDLAALLTEVLAELATQLRADTPATDHDRAQNS</sequence>
<dbReference type="Pfam" id="PF01960">
    <property type="entry name" value="ArgJ"/>
    <property type="match status" value="1"/>
</dbReference>
<dbReference type="Proteomes" id="UP000553209">
    <property type="component" value="Unassembled WGS sequence"/>
</dbReference>
<evidence type="ECO:0000313" key="3">
    <source>
        <dbReference type="Proteomes" id="UP000553209"/>
    </source>
</evidence>
<dbReference type="GO" id="GO:0004042">
    <property type="term" value="F:L-glutamate N-acetyltransferase activity"/>
    <property type="evidence" value="ECO:0007669"/>
    <property type="project" value="TreeGrafter"/>
</dbReference>
<name>A0A7X6RR03_9ACTN</name>
<dbReference type="GO" id="GO:0006592">
    <property type="term" value="P:ornithine biosynthetic process"/>
    <property type="evidence" value="ECO:0007669"/>
    <property type="project" value="TreeGrafter"/>
</dbReference>
<organism evidence="2 3">
    <name type="scientific">Nocardiopsis alborubida</name>
    <dbReference type="NCBI Taxonomy" id="146802"/>
    <lineage>
        <taxon>Bacteria</taxon>
        <taxon>Bacillati</taxon>
        <taxon>Actinomycetota</taxon>
        <taxon>Actinomycetes</taxon>
        <taxon>Streptosporangiales</taxon>
        <taxon>Nocardiopsidaceae</taxon>
        <taxon>Nocardiopsis</taxon>
    </lineage>
</organism>
<dbReference type="PANTHER" id="PTHR23100:SF0">
    <property type="entry name" value="ARGININE BIOSYNTHESIS BIFUNCTIONAL PROTEIN ARGJ, MITOCHONDRIAL"/>
    <property type="match status" value="1"/>
</dbReference>
<dbReference type="SUPFAM" id="SSF56266">
    <property type="entry name" value="DmpA/ArgJ-like"/>
    <property type="match status" value="1"/>
</dbReference>
<dbReference type="Gene3D" id="3.60.70.12">
    <property type="entry name" value="L-amino peptidase D-ALA esterase/amidase"/>
    <property type="match status" value="1"/>
</dbReference>
<dbReference type="EMBL" id="JAAXPG010000011">
    <property type="protein sequence ID" value="NKY98726.1"/>
    <property type="molecule type" value="Genomic_DNA"/>
</dbReference>
<evidence type="ECO:0000313" key="2">
    <source>
        <dbReference type="EMBL" id="NKY98726.1"/>
    </source>
</evidence>
<dbReference type="AlphaFoldDB" id="A0A7X6RR03"/>